<evidence type="ECO:0000313" key="2">
    <source>
        <dbReference type="Proteomes" id="UP000604117"/>
    </source>
</evidence>
<name>A0ABQ4D3E4_9ACTN</name>
<comment type="caution">
    <text evidence="1">The sequence shown here is derived from an EMBL/GenBank/DDBJ whole genome shotgun (WGS) entry which is preliminary data.</text>
</comment>
<dbReference type="Proteomes" id="UP000604117">
    <property type="component" value="Unassembled WGS sequence"/>
</dbReference>
<dbReference type="RefSeq" id="WP_203718874.1">
    <property type="nucleotide sequence ID" value="NZ_BONE01000115.1"/>
</dbReference>
<evidence type="ECO:0000313" key="1">
    <source>
        <dbReference type="EMBL" id="GIF78036.1"/>
    </source>
</evidence>
<gene>
    <name evidence="1" type="ORF">Asi02nite_75540</name>
</gene>
<reference evidence="1 2" key="1">
    <citation type="submission" date="2021-01" db="EMBL/GenBank/DDBJ databases">
        <title>Whole genome shotgun sequence of Asanoa siamensis NBRC 107932.</title>
        <authorList>
            <person name="Komaki H."/>
            <person name="Tamura T."/>
        </authorList>
    </citation>
    <scope>NUCLEOTIDE SEQUENCE [LARGE SCALE GENOMIC DNA]</scope>
    <source>
        <strain evidence="1 2">NBRC 107932</strain>
    </source>
</reference>
<protein>
    <submittedName>
        <fullName evidence="1">Uncharacterized protein</fullName>
    </submittedName>
</protein>
<proteinExistence type="predicted"/>
<keyword evidence="2" id="KW-1185">Reference proteome</keyword>
<organism evidence="1 2">
    <name type="scientific">Asanoa siamensis</name>
    <dbReference type="NCBI Taxonomy" id="926357"/>
    <lineage>
        <taxon>Bacteria</taxon>
        <taxon>Bacillati</taxon>
        <taxon>Actinomycetota</taxon>
        <taxon>Actinomycetes</taxon>
        <taxon>Micromonosporales</taxon>
        <taxon>Micromonosporaceae</taxon>
        <taxon>Asanoa</taxon>
    </lineage>
</organism>
<dbReference type="EMBL" id="BONE01000115">
    <property type="protein sequence ID" value="GIF78036.1"/>
    <property type="molecule type" value="Genomic_DNA"/>
</dbReference>
<sequence length="56" mass="5891">MGTGSGDAAFFEAVDGVPWVAAGVLGTVTRTSLALQIYAACHVTGRFVLRFWTVDT</sequence>
<accession>A0ABQ4D3E4</accession>